<evidence type="ECO:0000313" key="7">
    <source>
        <dbReference type="Proteomes" id="UP001500751"/>
    </source>
</evidence>
<keyword evidence="1" id="KW-0805">Transcription regulation</keyword>
<evidence type="ECO:0000256" key="1">
    <source>
        <dbReference type="ARBA" id="ARBA00023015"/>
    </source>
</evidence>
<dbReference type="PANTHER" id="PTHR47506">
    <property type="entry name" value="TRANSCRIPTIONAL REGULATORY PROTEIN"/>
    <property type="match status" value="1"/>
</dbReference>
<keyword evidence="2 4" id="KW-0238">DNA-binding</keyword>
<dbReference type="Pfam" id="PF00440">
    <property type="entry name" value="TetR_N"/>
    <property type="match status" value="1"/>
</dbReference>
<reference evidence="7" key="1">
    <citation type="journal article" date="2019" name="Int. J. Syst. Evol. Microbiol.">
        <title>The Global Catalogue of Microorganisms (GCM) 10K type strain sequencing project: providing services to taxonomists for standard genome sequencing and annotation.</title>
        <authorList>
            <consortium name="The Broad Institute Genomics Platform"/>
            <consortium name="The Broad Institute Genome Sequencing Center for Infectious Disease"/>
            <person name="Wu L."/>
            <person name="Ma J."/>
        </authorList>
    </citation>
    <scope>NUCLEOTIDE SEQUENCE [LARGE SCALE GENOMIC DNA]</scope>
    <source>
        <strain evidence="7">JCM 16014</strain>
    </source>
</reference>
<evidence type="ECO:0000256" key="2">
    <source>
        <dbReference type="ARBA" id="ARBA00023125"/>
    </source>
</evidence>
<evidence type="ECO:0000256" key="3">
    <source>
        <dbReference type="ARBA" id="ARBA00023163"/>
    </source>
</evidence>
<dbReference type="InterPro" id="IPR009057">
    <property type="entry name" value="Homeodomain-like_sf"/>
</dbReference>
<feature type="DNA-binding region" description="H-T-H motif" evidence="4">
    <location>
        <begin position="25"/>
        <end position="44"/>
    </location>
</feature>
<sequence length="176" mass="18907">MSSARDRVLGTATRLFYAEGIHTVGVDRVIADASVAKATFYHHFKSKEDLVLAYLATEYERQRGVLDAVPGTGLDRLAAILAKLADLSAGPGFRGCPFLNAAAEYPDADTPVRHLVDDYRAWYRTLMRGLLVEADRPDPDPKADLLLLVRDGITVAGGLGDQAAVQAGVRTALAVV</sequence>
<dbReference type="RefSeq" id="WP_344665497.1">
    <property type="nucleotide sequence ID" value="NZ_BAAAQN010000010.1"/>
</dbReference>
<dbReference type="PROSITE" id="PS50977">
    <property type="entry name" value="HTH_TETR_2"/>
    <property type="match status" value="1"/>
</dbReference>
<evidence type="ECO:0000259" key="5">
    <source>
        <dbReference type="PROSITE" id="PS50977"/>
    </source>
</evidence>
<keyword evidence="3" id="KW-0804">Transcription</keyword>
<proteinExistence type="predicted"/>
<dbReference type="PRINTS" id="PR00455">
    <property type="entry name" value="HTHTETR"/>
</dbReference>
<dbReference type="SUPFAM" id="SSF48498">
    <property type="entry name" value="Tetracyclin repressor-like, C-terminal domain"/>
    <property type="match status" value="1"/>
</dbReference>
<dbReference type="EMBL" id="BAAAQN010000010">
    <property type="protein sequence ID" value="GAA2024384.1"/>
    <property type="molecule type" value="Genomic_DNA"/>
</dbReference>
<accession>A0ABP5FGF3</accession>
<name>A0ABP5FGF3_9ACTN</name>
<dbReference type="InterPro" id="IPR011075">
    <property type="entry name" value="TetR_C"/>
</dbReference>
<comment type="caution">
    <text evidence="6">The sequence shown here is derived from an EMBL/GenBank/DDBJ whole genome shotgun (WGS) entry which is preliminary data.</text>
</comment>
<dbReference type="Gene3D" id="1.10.357.10">
    <property type="entry name" value="Tetracycline Repressor, domain 2"/>
    <property type="match status" value="1"/>
</dbReference>
<dbReference type="InterPro" id="IPR001647">
    <property type="entry name" value="HTH_TetR"/>
</dbReference>
<dbReference type="SUPFAM" id="SSF46689">
    <property type="entry name" value="Homeodomain-like"/>
    <property type="match status" value="1"/>
</dbReference>
<feature type="domain" description="HTH tetR-type" evidence="5">
    <location>
        <begin position="2"/>
        <end position="62"/>
    </location>
</feature>
<keyword evidence="7" id="KW-1185">Reference proteome</keyword>
<dbReference type="InterPro" id="IPR036271">
    <property type="entry name" value="Tet_transcr_reg_TetR-rel_C_sf"/>
</dbReference>
<gene>
    <name evidence="6" type="ORF">GCM10009839_22730</name>
</gene>
<organism evidence="6 7">
    <name type="scientific">Catenulispora yoronensis</name>
    <dbReference type="NCBI Taxonomy" id="450799"/>
    <lineage>
        <taxon>Bacteria</taxon>
        <taxon>Bacillati</taxon>
        <taxon>Actinomycetota</taxon>
        <taxon>Actinomycetes</taxon>
        <taxon>Catenulisporales</taxon>
        <taxon>Catenulisporaceae</taxon>
        <taxon>Catenulispora</taxon>
    </lineage>
</organism>
<protein>
    <submittedName>
        <fullName evidence="6">TetR/AcrR family transcriptional regulator</fullName>
    </submittedName>
</protein>
<dbReference type="Pfam" id="PF16925">
    <property type="entry name" value="TetR_C_13"/>
    <property type="match status" value="1"/>
</dbReference>
<dbReference type="Proteomes" id="UP001500751">
    <property type="component" value="Unassembled WGS sequence"/>
</dbReference>
<dbReference type="PANTHER" id="PTHR47506:SF1">
    <property type="entry name" value="HTH-TYPE TRANSCRIPTIONAL REGULATOR YJDC"/>
    <property type="match status" value="1"/>
</dbReference>
<evidence type="ECO:0000256" key="4">
    <source>
        <dbReference type="PROSITE-ProRule" id="PRU00335"/>
    </source>
</evidence>
<evidence type="ECO:0000313" key="6">
    <source>
        <dbReference type="EMBL" id="GAA2024384.1"/>
    </source>
</evidence>